<name>A0A0D3BUF8_BRAOL</name>
<dbReference type="AlphaFoldDB" id="A0A0D3BUF8"/>
<dbReference type="EnsemblPlants" id="Bo4g075500.1">
    <property type="protein sequence ID" value="Bo4g075500.1"/>
    <property type="gene ID" value="Bo4g075500"/>
</dbReference>
<sequence length="101" mass="11426">MDAVDGFSLMAPELARGILNPTTDQPQGHPPKVPYPYPFPCLPKMSIIKNAMSGAEECFNHLGVLHVQVISCSLYGDDDTWKAWLDVDNSMLHNYYYFYNL</sequence>
<keyword evidence="2" id="KW-1185">Reference proteome</keyword>
<dbReference type="HOGENOM" id="CLU_2295599_0_0_1"/>
<organism evidence="1 2">
    <name type="scientific">Brassica oleracea var. oleracea</name>
    <dbReference type="NCBI Taxonomy" id="109376"/>
    <lineage>
        <taxon>Eukaryota</taxon>
        <taxon>Viridiplantae</taxon>
        <taxon>Streptophyta</taxon>
        <taxon>Embryophyta</taxon>
        <taxon>Tracheophyta</taxon>
        <taxon>Spermatophyta</taxon>
        <taxon>Magnoliopsida</taxon>
        <taxon>eudicotyledons</taxon>
        <taxon>Gunneridae</taxon>
        <taxon>Pentapetalae</taxon>
        <taxon>rosids</taxon>
        <taxon>malvids</taxon>
        <taxon>Brassicales</taxon>
        <taxon>Brassicaceae</taxon>
        <taxon>Brassiceae</taxon>
        <taxon>Brassica</taxon>
    </lineage>
</organism>
<dbReference type="Proteomes" id="UP000032141">
    <property type="component" value="Chromosome C4"/>
</dbReference>
<evidence type="ECO:0000313" key="1">
    <source>
        <dbReference type="EnsemblPlants" id="Bo4g075500.1"/>
    </source>
</evidence>
<protein>
    <submittedName>
        <fullName evidence="1">Uncharacterized protein</fullName>
    </submittedName>
</protein>
<accession>A0A0D3BUF8</accession>
<reference evidence="1" key="2">
    <citation type="submission" date="2015-03" db="UniProtKB">
        <authorList>
            <consortium name="EnsemblPlants"/>
        </authorList>
    </citation>
    <scope>IDENTIFICATION</scope>
</reference>
<dbReference type="Gramene" id="Bo4g075500.1">
    <property type="protein sequence ID" value="Bo4g075500.1"/>
    <property type="gene ID" value="Bo4g075500"/>
</dbReference>
<proteinExistence type="predicted"/>
<evidence type="ECO:0000313" key="2">
    <source>
        <dbReference type="Proteomes" id="UP000032141"/>
    </source>
</evidence>
<reference evidence="1 2" key="1">
    <citation type="journal article" date="2014" name="Genome Biol.">
        <title>Transcriptome and methylome profiling reveals relics of genome dominance in the mesopolyploid Brassica oleracea.</title>
        <authorList>
            <person name="Parkin I.A."/>
            <person name="Koh C."/>
            <person name="Tang H."/>
            <person name="Robinson S.J."/>
            <person name="Kagale S."/>
            <person name="Clarke W.E."/>
            <person name="Town C.D."/>
            <person name="Nixon J."/>
            <person name="Krishnakumar V."/>
            <person name="Bidwell S.L."/>
            <person name="Denoeud F."/>
            <person name="Belcram H."/>
            <person name="Links M.G."/>
            <person name="Just J."/>
            <person name="Clarke C."/>
            <person name="Bender T."/>
            <person name="Huebert T."/>
            <person name="Mason A.S."/>
            <person name="Pires J.C."/>
            <person name="Barker G."/>
            <person name="Moore J."/>
            <person name="Walley P.G."/>
            <person name="Manoli S."/>
            <person name="Batley J."/>
            <person name="Edwards D."/>
            <person name="Nelson M.N."/>
            <person name="Wang X."/>
            <person name="Paterson A.H."/>
            <person name="King G."/>
            <person name="Bancroft I."/>
            <person name="Chalhoub B."/>
            <person name="Sharpe A.G."/>
        </authorList>
    </citation>
    <scope>NUCLEOTIDE SEQUENCE</scope>
    <source>
        <strain evidence="1 2">cv. TO1000</strain>
    </source>
</reference>